<evidence type="ECO:0000313" key="1">
    <source>
        <dbReference type="EMBL" id="AGP38211.1"/>
    </source>
</evidence>
<name>S4Y141_SORCE</name>
<dbReference type="Proteomes" id="UP000014803">
    <property type="component" value="Chromosome"/>
</dbReference>
<evidence type="ECO:0000313" key="2">
    <source>
        <dbReference type="Proteomes" id="UP000014803"/>
    </source>
</evidence>
<dbReference type="EMBL" id="CP003969">
    <property type="protein sequence ID" value="AGP38211.1"/>
    <property type="molecule type" value="Genomic_DNA"/>
</dbReference>
<protein>
    <submittedName>
        <fullName evidence="1">Uncharacterized protein</fullName>
    </submittedName>
</protein>
<reference evidence="1 2" key="1">
    <citation type="journal article" date="2013" name="Sci. Rep.">
        <title>Extraordinary expansion of a Sorangium cellulosum genome from an alkaline milieu.</title>
        <authorList>
            <person name="Han K."/>
            <person name="Li Z.F."/>
            <person name="Peng R."/>
            <person name="Zhu L.P."/>
            <person name="Zhou T."/>
            <person name="Wang L.G."/>
            <person name="Li S.G."/>
            <person name="Zhang X.B."/>
            <person name="Hu W."/>
            <person name="Wu Z.H."/>
            <person name="Qin N."/>
            <person name="Li Y.Z."/>
        </authorList>
    </citation>
    <scope>NUCLEOTIDE SEQUENCE [LARGE SCALE GENOMIC DNA]</scope>
    <source>
        <strain evidence="1 2">So0157-2</strain>
    </source>
</reference>
<gene>
    <name evidence="1" type="ORF">SCE1572_29275</name>
</gene>
<accession>S4Y141</accession>
<sequence>MVASIGRGNTLKLEGVTNGAETKDQLELFEGKT</sequence>
<proteinExistence type="predicted"/>
<organism evidence="1 2">
    <name type="scientific">Sorangium cellulosum So0157-2</name>
    <dbReference type="NCBI Taxonomy" id="1254432"/>
    <lineage>
        <taxon>Bacteria</taxon>
        <taxon>Pseudomonadati</taxon>
        <taxon>Myxococcota</taxon>
        <taxon>Polyangia</taxon>
        <taxon>Polyangiales</taxon>
        <taxon>Polyangiaceae</taxon>
        <taxon>Sorangium</taxon>
    </lineage>
</organism>
<dbReference type="KEGG" id="scu:SCE1572_29275"/>
<dbReference type="HOGENOM" id="CLU_3383834_0_0_7"/>
<dbReference type="AlphaFoldDB" id="S4Y141"/>
<dbReference type="STRING" id="1254432.SCE1572_29275"/>